<accession>A0AAD7J211</accession>
<proteinExistence type="predicted"/>
<comment type="caution">
    <text evidence="2">The sequence shown here is derived from an EMBL/GenBank/DDBJ whole genome shotgun (WGS) entry which is preliminary data.</text>
</comment>
<sequence length="158" mass="17431">MSMVLLRLPALLGAERPPVTSTPSHRPQSRLRLLDKPHFRSKPSKVKLTSTQTTRKKMGEKEKARTSFVATGVHTLAERYLLSFRFARHPALGERKARGIRLHPTLCRPVPARGVYAALEIGPRRPLRGTVSAFTLPASGGEAGSSPTGARLHLCPWR</sequence>
<organism evidence="2 3">
    <name type="scientific">Mycena metata</name>
    <dbReference type="NCBI Taxonomy" id="1033252"/>
    <lineage>
        <taxon>Eukaryota</taxon>
        <taxon>Fungi</taxon>
        <taxon>Dikarya</taxon>
        <taxon>Basidiomycota</taxon>
        <taxon>Agaricomycotina</taxon>
        <taxon>Agaricomycetes</taxon>
        <taxon>Agaricomycetidae</taxon>
        <taxon>Agaricales</taxon>
        <taxon>Marasmiineae</taxon>
        <taxon>Mycenaceae</taxon>
        <taxon>Mycena</taxon>
    </lineage>
</organism>
<feature type="region of interest" description="Disordered" evidence="1">
    <location>
        <begin position="41"/>
        <end position="66"/>
    </location>
</feature>
<evidence type="ECO:0000313" key="3">
    <source>
        <dbReference type="Proteomes" id="UP001215598"/>
    </source>
</evidence>
<reference evidence="2" key="1">
    <citation type="submission" date="2023-03" db="EMBL/GenBank/DDBJ databases">
        <title>Massive genome expansion in bonnet fungi (Mycena s.s.) driven by repeated elements and novel gene families across ecological guilds.</title>
        <authorList>
            <consortium name="Lawrence Berkeley National Laboratory"/>
            <person name="Harder C.B."/>
            <person name="Miyauchi S."/>
            <person name="Viragh M."/>
            <person name="Kuo A."/>
            <person name="Thoen E."/>
            <person name="Andreopoulos B."/>
            <person name="Lu D."/>
            <person name="Skrede I."/>
            <person name="Drula E."/>
            <person name="Henrissat B."/>
            <person name="Morin E."/>
            <person name="Kohler A."/>
            <person name="Barry K."/>
            <person name="LaButti K."/>
            <person name="Morin E."/>
            <person name="Salamov A."/>
            <person name="Lipzen A."/>
            <person name="Mereny Z."/>
            <person name="Hegedus B."/>
            <person name="Baldrian P."/>
            <person name="Stursova M."/>
            <person name="Weitz H."/>
            <person name="Taylor A."/>
            <person name="Grigoriev I.V."/>
            <person name="Nagy L.G."/>
            <person name="Martin F."/>
            <person name="Kauserud H."/>
        </authorList>
    </citation>
    <scope>NUCLEOTIDE SEQUENCE</scope>
    <source>
        <strain evidence="2">CBHHK182m</strain>
    </source>
</reference>
<evidence type="ECO:0000256" key="1">
    <source>
        <dbReference type="SAM" id="MobiDB-lite"/>
    </source>
</evidence>
<keyword evidence="3" id="KW-1185">Reference proteome</keyword>
<dbReference type="AlphaFoldDB" id="A0AAD7J211"/>
<name>A0AAD7J211_9AGAR</name>
<protein>
    <submittedName>
        <fullName evidence="2">Uncharacterized protein</fullName>
    </submittedName>
</protein>
<gene>
    <name evidence="2" type="ORF">B0H16DRAFT_1722150</name>
</gene>
<dbReference type="Proteomes" id="UP001215598">
    <property type="component" value="Unassembled WGS sequence"/>
</dbReference>
<evidence type="ECO:0000313" key="2">
    <source>
        <dbReference type="EMBL" id="KAJ7755420.1"/>
    </source>
</evidence>
<dbReference type="EMBL" id="JARKIB010000049">
    <property type="protein sequence ID" value="KAJ7755420.1"/>
    <property type="molecule type" value="Genomic_DNA"/>
</dbReference>